<reference evidence="10" key="1">
    <citation type="submission" date="2022-01" db="EMBL/GenBank/DDBJ databases">
        <title>Genome Sequence Resource for Two Populations of Ditylenchus destructor, the Migratory Endoparasitic Phytonematode.</title>
        <authorList>
            <person name="Zhang H."/>
            <person name="Lin R."/>
            <person name="Xie B."/>
        </authorList>
    </citation>
    <scope>NUCLEOTIDE SEQUENCE</scope>
    <source>
        <strain evidence="10">BazhouSP</strain>
    </source>
</reference>
<comment type="caution">
    <text evidence="10">The sequence shown here is derived from an EMBL/GenBank/DDBJ whole genome shotgun (WGS) entry which is preliminary data.</text>
</comment>
<evidence type="ECO:0000256" key="3">
    <source>
        <dbReference type="ARBA" id="ARBA00004630"/>
    </source>
</evidence>
<comment type="similarity">
    <text evidence="4">Belongs to the CDIP1/LITAF family.</text>
</comment>
<accession>A0AAD4NFR0</accession>
<evidence type="ECO:0000256" key="5">
    <source>
        <dbReference type="ARBA" id="ARBA00022723"/>
    </source>
</evidence>
<dbReference type="EMBL" id="JAKKPZ010000002">
    <property type="protein sequence ID" value="KAI1725561.1"/>
    <property type="molecule type" value="Genomic_DNA"/>
</dbReference>
<dbReference type="GO" id="GO:0031902">
    <property type="term" value="C:late endosome membrane"/>
    <property type="evidence" value="ECO:0007669"/>
    <property type="project" value="UniProtKB-SubCell"/>
</dbReference>
<evidence type="ECO:0000256" key="8">
    <source>
        <dbReference type="SAM" id="Phobius"/>
    </source>
</evidence>
<keyword evidence="7 8" id="KW-0472">Membrane</keyword>
<evidence type="ECO:0000256" key="1">
    <source>
        <dbReference type="ARBA" id="ARBA00004414"/>
    </source>
</evidence>
<dbReference type="Pfam" id="PF10601">
    <property type="entry name" value="zf-LITAF-like"/>
    <property type="match status" value="1"/>
</dbReference>
<evidence type="ECO:0000259" key="9">
    <source>
        <dbReference type="PROSITE" id="PS51837"/>
    </source>
</evidence>
<dbReference type="PANTHER" id="PTHR23292">
    <property type="entry name" value="LIPOPOLYSACCHARIDE-INDUCED TUMOR NECROSIS FACTOR-ALPHA FACTOR"/>
    <property type="match status" value="1"/>
</dbReference>
<organism evidence="10 11">
    <name type="scientific">Ditylenchus destructor</name>
    <dbReference type="NCBI Taxonomy" id="166010"/>
    <lineage>
        <taxon>Eukaryota</taxon>
        <taxon>Metazoa</taxon>
        <taxon>Ecdysozoa</taxon>
        <taxon>Nematoda</taxon>
        <taxon>Chromadorea</taxon>
        <taxon>Rhabditida</taxon>
        <taxon>Tylenchina</taxon>
        <taxon>Tylenchomorpha</taxon>
        <taxon>Sphaerularioidea</taxon>
        <taxon>Anguinidae</taxon>
        <taxon>Anguininae</taxon>
        <taxon>Ditylenchus</taxon>
    </lineage>
</organism>
<name>A0AAD4NFR0_9BILA</name>
<keyword evidence="8" id="KW-1133">Transmembrane helix</keyword>
<proteinExistence type="inferred from homology"/>
<evidence type="ECO:0000256" key="4">
    <source>
        <dbReference type="ARBA" id="ARBA00005975"/>
    </source>
</evidence>
<gene>
    <name evidence="10" type="ORF">DdX_02223</name>
</gene>
<keyword evidence="6" id="KW-0862">Zinc</keyword>
<dbReference type="InterPro" id="IPR006629">
    <property type="entry name" value="LITAF"/>
</dbReference>
<evidence type="ECO:0000256" key="7">
    <source>
        <dbReference type="ARBA" id="ARBA00023136"/>
    </source>
</evidence>
<dbReference type="Proteomes" id="UP001201812">
    <property type="component" value="Unassembled WGS sequence"/>
</dbReference>
<evidence type="ECO:0000313" key="11">
    <source>
        <dbReference type="Proteomes" id="UP001201812"/>
    </source>
</evidence>
<comment type="subcellular location">
    <subcellularLocation>
        <location evidence="2">Endosome membrane</location>
        <topology evidence="2">Peripheral membrane protein</topology>
    </subcellularLocation>
    <subcellularLocation>
        <location evidence="1">Late endosome membrane</location>
    </subcellularLocation>
    <subcellularLocation>
        <location evidence="3">Lysosome membrane</location>
        <topology evidence="3">Peripheral membrane protein</topology>
        <orientation evidence="3">Cytoplasmic side</orientation>
    </subcellularLocation>
</comment>
<evidence type="ECO:0000256" key="6">
    <source>
        <dbReference type="ARBA" id="ARBA00022833"/>
    </source>
</evidence>
<keyword evidence="8" id="KW-0812">Transmembrane</keyword>
<dbReference type="AlphaFoldDB" id="A0AAD4NFR0"/>
<dbReference type="SMART" id="SM00714">
    <property type="entry name" value="LITAF"/>
    <property type="match status" value="1"/>
</dbReference>
<dbReference type="PROSITE" id="PS51837">
    <property type="entry name" value="LITAF"/>
    <property type="match status" value="1"/>
</dbReference>
<keyword evidence="11" id="KW-1185">Reference proteome</keyword>
<dbReference type="GO" id="GO:0005765">
    <property type="term" value="C:lysosomal membrane"/>
    <property type="evidence" value="ECO:0007669"/>
    <property type="project" value="UniProtKB-SubCell"/>
</dbReference>
<protein>
    <submittedName>
        <fullName evidence="10">LITAF-like zinc ribbon domain-containing protein</fullName>
    </submittedName>
</protein>
<dbReference type="PANTHER" id="PTHR23292:SF6">
    <property type="entry name" value="FI16602P1-RELATED"/>
    <property type="match status" value="1"/>
</dbReference>
<dbReference type="InterPro" id="IPR037519">
    <property type="entry name" value="LITAF_fam"/>
</dbReference>
<feature type="transmembrane region" description="Helical" evidence="8">
    <location>
        <begin position="80"/>
        <end position="102"/>
    </location>
</feature>
<keyword evidence="5" id="KW-0479">Metal-binding</keyword>
<dbReference type="GO" id="GO:0008270">
    <property type="term" value="F:zinc ion binding"/>
    <property type="evidence" value="ECO:0007669"/>
    <property type="project" value="TreeGrafter"/>
</dbReference>
<feature type="domain" description="LITAF" evidence="9">
    <location>
        <begin position="38"/>
        <end position="126"/>
    </location>
</feature>
<evidence type="ECO:0000256" key="2">
    <source>
        <dbReference type="ARBA" id="ARBA00004481"/>
    </source>
</evidence>
<sequence length="127" mass="13753">MDPPPPYATTTELKYNNGHLLPGVVPEPTAPSAHNSIPPPPMMLQQGIVYAIPLGPSPAGLQCANCQAQVVTKIIQRPGLLTWLICGALALIGFWPCCVIPFCVKSCHDVEHYCPQCNAFIGMYKRI</sequence>
<evidence type="ECO:0000313" key="10">
    <source>
        <dbReference type="EMBL" id="KAI1725561.1"/>
    </source>
</evidence>